<evidence type="ECO:0000313" key="3">
    <source>
        <dbReference type="Proteomes" id="UP000176863"/>
    </source>
</evidence>
<dbReference type="InterPro" id="IPR051797">
    <property type="entry name" value="TrmB-like"/>
</dbReference>
<dbReference type="PANTHER" id="PTHR34293">
    <property type="entry name" value="HTH-TYPE TRANSCRIPTIONAL REGULATOR TRMBL2"/>
    <property type="match status" value="1"/>
</dbReference>
<dbReference type="PANTHER" id="PTHR34293:SF1">
    <property type="entry name" value="HTH-TYPE TRANSCRIPTIONAL REGULATOR TRMBL2"/>
    <property type="match status" value="1"/>
</dbReference>
<dbReference type="AlphaFoldDB" id="A0A1F6CTE2"/>
<dbReference type="InterPro" id="IPR002831">
    <property type="entry name" value="Tscrpt_reg_TrmB_N"/>
</dbReference>
<feature type="domain" description="Transcription regulator TrmB N-terminal" evidence="1">
    <location>
        <begin position="9"/>
        <end position="74"/>
    </location>
</feature>
<dbReference type="InterPro" id="IPR036390">
    <property type="entry name" value="WH_DNA-bd_sf"/>
</dbReference>
<proteinExistence type="predicted"/>
<dbReference type="InterPro" id="IPR036388">
    <property type="entry name" value="WH-like_DNA-bd_sf"/>
</dbReference>
<evidence type="ECO:0000313" key="2">
    <source>
        <dbReference type="EMBL" id="OGG52433.1"/>
    </source>
</evidence>
<name>A0A1F6CTE2_9BACT</name>
<dbReference type="SUPFAM" id="SSF46785">
    <property type="entry name" value="Winged helix' DNA-binding domain"/>
    <property type="match status" value="1"/>
</dbReference>
<dbReference type="EMBL" id="MFKT01000029">
    <property type="protein sequence ID" value="OGG52433.1"/>
    <property type="molecule type" value="Genomic_DNA"/>
</dbReference>
<gene>
    <name evidence="2" type="ORF">A2851_05315</name>
</gene>
<dbReference type="Pfam" id="PF01978">
    <property type="entry name" value="TrmB"/>
    <property type="match status" value="1"/>
</dbReference>
<evidence type="ECO:0000259" key="1">
    <source>
        <dbReference type="Pfam" id="PF01978"/>
    </source>
</evidence>
<protein>
    <recommendedName>
        <fullName evidence="1">Transcription regulator TrmB N-terminal domain-containing protein</fullName>
    </recommendedName>
</protein>
<accession>A0A1F6CTE2</accession>
<sequence>MYEKALIAAGLDEKQALVYIACLELGPSKVPAIAREAEIKRTTAYGIVDELVSIGLISTSYKGKTKLYSAADPEAIMTLLEERKKKVTDVMPELSELFITRHVRPKITFFEGREGLRKIYADVLECKSKEIKQIARVRQHNEAIGDAFIKDFIKKRIARGIVTRVLHPKAGDLYTSERGMEDPKLKRYVRYLPPNVFYAAMIMIYDHKVAMVSTKEENFGFIIESKQFSNTLNAYFDFMWGLGSKEPDLNT</sequence>
<dbReference type="Gene3D" id="1.10.10.10">
    <property type="entry name" value="Winged helix-like DNA-binding domain superfamily/Winged helix DNA-binding domain"/>
    <property type="match status" value="1"/>
</dbReference>
<dbReference type="Proteomes" id="UP000176863">
    <property type="component" value="Unassembled WGS sequence"/>
</dbReference>
<organism evidence="2 3">
    <name type="scientific">Candidatus Kaiserbacteria bacterium RIFCSPHIGHO2_01_FULL_53_29</name>
    <dbReference type="NCBI Taxonomy" id="1798480"/>
    <lineage>
        <taxon>Bacteria</taxon>
        <taxon>Candidatus Kaiseribacteriota</taxon>
    </lineage>
</organism>
<dbReference type="STRING" id="1798480.A2851_05315"/>
<comment type="caution">
    <text evidence="2">The sequence shown here is derived from an EMBL/GenBank/DDBJ whole genome shotgun (WGS) entry which is preliminary data.</text>
</comment>
<reference evidence="2 3" key="1">
    <citation type="journal article" date="2016" name="Nat. Commun.">
        <title>Thousands of microbial genomes shed light on interconnected biogeochemical processes in an aquifer system.</title>
        <authorList>
            <person name="Anantharaman K."/>
            <person name="Brown C.T."/>
            <person name="Hug L.A."/>
            <person name="Sharon I."/>
            <person name="Castelle C.J."/>
            <person name="Probst A.J."/>
            <person name="Thomas B.C."/>
            <person name="Singh A."/>
            <person name="Wilkins M.J."/>
            <person name="Karaoz U."/>
            <person name="Brodie E.L."/>
            <person name="Williams K.H."/>
            <person name="Hubbard S.S."/>
            <person name="Banfield J.F."/>
        </authorList>
    </citation>
    <scope>NUCLEOTIDE SEQUENCE [LARGE SCALE GENOMIC DNA]</scope>
</reference>